<reference evidence="2" key="2">
    <citation type="submission" date="2018-10" db="UniProtKB">
        <authorList>
            <consortium name="EnsemblPlants"/>
        </authorList>
    </citation>
    <scope>IDENTIFICATION</scope>
</reference>
<accession>A0A3B6LFQ4</accession>
<proteinExistence type="predicted"/>
<dbReference type="Gramene" id="TraesROB_scaffold_091515_01G000100.1">
    <property type="protein sequence ID" value="TraesROB_scaffold_091515_01G000100.1"/>
    <property type="gene ID" value="TraesROB_scaffold_091515_01G000100"/>
</dbReference>
<gene>
    <name evidence="2" type="primary">LOC123110664</name>
</gene>
<dbReference type="Gramene" id="TraesLDM5B03G02827800.1">
    <property type="protein sequence ID" value="TraesLDM5B03G02827800.1"/>
    <property type="gene ID" value="TraesLDM5B03G02827800"/>
</dbReference>
<dbReference type="Gramene" id="TraesJAG5B03G02825070.1">
    <property type="protein sequence ID" value="TraesJAG5B03G02825070.1"/>
    <property type="gene ID" value="TraesJAG5B03G02825070"/>
</dbReference>
<dbReference type="Gramene" id="TraesJUL5B03G02845580.1">
    <property type="protein sequence ID" value="TraesJUL5B03G02845580.1"/>
    <property type="gene ID" value="TraesJUL5B03G02845580"/>
</dbReference>
<dbReference type="AlphaFoldDB" id="A0A3B6LFQ4"/>
<keyword evidence="3" id="KW-1185">Reference proteome</keyword>
<dbReference type="RefSeq" id="XP_044387182.1">
    <property type="nucleotide sequence ID" value="XM_044531247.1"/>
</dbReference>
<dbReference type="Gramene" id="TraesSTA5B03G02817150.1">
    <property type="protein sequence ID" value="TraesSTA5B03G02817150.1"/>
    <property type="gene ID" value="TraesSTA5B03G02817150"/>
</dbReference>
<evidence type="ECO:0000313" key="2">
    <source>
        <dbReference type="EnsemblPlants" id="TraesCS5B02G084200.1"/>
    </source>
</evidence>
<dbReference type="Gramene" id="TraesWEE_scaffold_027198_01G000100.1">
    <property type="protein sequence ID" value="TraesWEE_scaffold_027198_01G000100.1"/>
    <property type="gene ID" value="TraesWEE_scaffold_027198_01G000100"/>
</dbReference>
<dbReference type="Gramene" id="TraesSYM5B03G02854080.1">
    <property type="protein sequence ID" value="TraesSYM5B03G02854080.1"/>
    <property type="gene ID" value="TraesSYM5B03G02854080"/>
</dbReference>
<protein>
    <submittedName>
        <fullName evidence="2">Uncharacterized protein</fullName>
    </submittedName>
</protein>
<organism evidence="2">
    <name type="scientific">Triticum aestivum</name>
    <name type="common">Wheat</name>
    <dbReference type="NCBI Taxonomy" id="4565"/>
    <lineage>
        <taxon>Eukaryota</taxon>
        <taxon>Viridiplantae</taxon>
        <taxon>Streptophyta</taxon>
        <taxon>Embryophyta</taxon>
        <taxon>Tracheophyta</taxon>
        <taxon>Spermatophyta</taxon>
        <taxon>Magnoliopsida</taxon>
        <taxon>Liliopsida</taxon>
        <taxon>Poales</taxon>
        <taxon>Poaceae</taxon>
        <taxon>BOP clade</taxon>
        <taxon>Pooideae</taxon>
        <taxon>Triticodae</taxon>
        <taxon>Triticeae</taxon>
        <taxon>Triticinae</taxon>
        <taxon>Triticum</taxon>
    </lineage>
</organism>
<reference evidence="2" key="1">
    <citation type="submission" date="2018-08" db="EMBL/GenBank/DDBJ databases">
        <authorList>
            <person name="Rossello M."/>
        </authorList>
    </citation>
    <scope>NUCLEOTIDE SEQUENCE [LARGE SCALE GENOMIC DNA]</scope>
    <source>
        <strain evidence="2">cv. Chinese Spring</strain>
    </source>
</reference>
<dbReference type="RefSeq" id="XP_044387183.1">
    <property type="nucleotide sequence ID" value="XM_044531248.1"/>
</dbReference>
<dbReference type="GeneID" id="123110664"/>
<dbReference type="Proteomes" id="UP000019116">
    <property type="component" value="Chromosome 5B"/>
</dbReference>
<dbReference type="EnsemblPlants" id="TraesCS5B02G084200.1">
    <property type="protein sequence ID" value="TraesCS5B02G084200.1"/>
    <property type="gene ID" value="TraesCS5B02G084200"/>
</dbReference>
<feature type="compositionally biased region" description="Low complexity" evidence="1">
    <location>
        <begin position="94"/>
        <end position="106"/>
    </location>
</feature>
<dbReference type="Gramene" id="TraesCAD_scaffold_005923_01G000200.1">
    <property type="protein sequence ID" value="TraesCAD_scaffold_005923_01G000200.1"/>
    <property type="gene ID" value="TraesCAD_scaffold_005923_01G000200"/>
</dbReference>
<dbReference type="Gramene" id="TraesNOR5B03G02850720.1">
    <property type="protein sequence ID" value="TraesNOR5B03G02850720.1"/>
    <property type="gene ID" value="TraesNOR5B03G02850720"/>
</dbReference>
<evidence type="ECO:0000313" key="3">
    <source>
        <dbReference type="Proteomes" id="UP000019116"/>
    </source>
</evidence>
<sequence>MLTEFYHAQSCMHTDLSKRLARDPLRPHRRLPGRPHPACHKYTYVAASPGATIGSGMTKEKARGGGQAIKWEAELASPNGDDFNLKWKWEAKSKPGAAGKAKTKWGTQEANKDDKKKPTVKCVQSKEIPAGCDIQIEFVL</sequence>
<dbReference type="STRING" id="4565.A0A3B6LFQ4"/>
<dbReference type="Gramene" id="TraesCS5B03G0211200.1">
    <property type="protein sequence ID" value="TraesCS5B03G0211200.1.CDS"/>
    <property type="gene ID" value="TraesCS5B03G0211200"/>
</dbReference>
<name>A0A3B6LFQ4_WHEAT</name>
<evidence type="ECO:0000256" key="1">
    <source>
        <dbReference type="SAM" id="MobiDB-lite"/>
    </source>
</evidence>
<dbReference type="Gramene" id="TraesCLE_scaffold_028659_01G000100.1">
    <property type="protein sequence ID" value="TraesCLE_scaffold_028659_01G000100.1"/>
    <property type="gene ID" value="TraesCLE_scaffold_028659_01G000100"/>
</dbReference>
<feature type="region of interest" description="Disordered" evidence="1">
    <location>
        <begin position="94"/>
        <end position="117"/>
    </location>
</feature>
<dbReference type="Gramene" id="TraesARI5B03G02867310.1">
    <property type="protein sequence ID" value="TraesARI5B03G02867310.1"/>
    <property type="gene ID" value="TraesARI5B03G02867310"/>
</dbReference>
<dbReference type="Gramene" id="TraesCS5B02G084200.1">
    <property type="protein sequence ID" value="TraesCS5B02G084200.1"/>
    <property type="gene ID" value="TraesCS5B02G084200"/>
</dbReference>